<dbReference type="InterPro" id="IPR032710">
    <property type="entry name" value="NTF2-like_dom_sf"/>
</dbReference>
<evidence type="ECO:0000313" key="2">
    <source>
        <dbReference type="EMBL" id="VVC24169.1"/>
    </source>
</evidence>
<dbReference type="PROSITE" id="PS50177">
    <property type="entry name" value="NTF2_DOMAIN"/>
    <property type="match status" value="1"/>
</dbReference>
<dbReference type="Proteomes" id="UP000325440">
    <property type="component" value="Unassembled WGS sequence"/>
</dbReference>
<dbReference type="AlphaFoldDB" id="A0A5E4LXE4"/>
<sequence>MENSRGVADSRRKRRALGAILTMAKKNSLPGWKSAANVGYEFMERYYYVMRTIPEYANEFYDEYGEFQTVYEDGSTTVVKTRLQVKRILMQFRFRSDYIVKSIISLPRGGSPGGLMVTVNGVRFTQTFVVEYRPERLLSYVIVASLTQYISEGPATYHQTPLTTFASDDSQATGYSGVEKCVNTSIFKKRAYSISDNINLDSDHAAEVTKETVISSEITPIKEPDTTSAITSIPEKTASENIEPKLDIDNKKVVKKIINLVLFSAACWAAYKYLKKMRSI</sequence>
<reference evidence="2 3" key="1">
    <citation type="submission" date="2019-08" db="EMBL/GenBank/DDBJ databases">
        <authorList>
            <person name="Alioto T."/>
            <person name="Alioto T."/>
            <person name="Gomez Garrido J."/>
        </authorList>
    </citation>
    <scope>NUCLEOTIDE SEQUENCE [LARGE SCALE GENOMIC DNA]</scope>
</reference>
<dbReference type="EMBL" id="CABPRJ010000001">
    <property type="protein sequence ID" value="VVC24169.1"/>
    <property type="molecule type" value="Genomic_DNA"/>
</dbReference>
<keyword evidence="3" id="KW-1185">Reference proteome</keyword>
<proteinExistence type="predicted"/>
<protein>
    <submittedName>
        <fullName evidence="2">Nuclear transport factor 2, eukaryote,NTF2-like domain</fullName>
    </submittedName>
</protein>
<name>A0A5E4LXE4_9HEMI</name>
<dbReference type="OrthoDB" id="339151at2759"/>
<accession>A0A5E4LXE4</accession>
<gene>
    <name evidence="2" type="ORF">CINCED_3A020627</name>
</gene>
<feature type="domain" description="NTF2" evidence="1">
    <location>
        <begin position="38"/>
        <end position="149"/>
    </location>
</feature>
<evidence type="ECO:0000259" key="1">
    <source>
        <dbReference type="PROSITE" id="PS50177"/>
    </source>
</evidence>
<dbReference type="SUPFAM" id="SSF54427">
    <property type="entry name" value="NTF2-like"/>
    <property type="match status" value="1"/>
</dbReference>
<evidence type="ECO:0000313" key="3">
    <source>
        <dbReference type="Proteomes" id="UP000325440"/>
    </source>
</evidence>
<organism evidence="2 3">
    <name type="scientific">Cinara cedri</name>
    <dbReference type="NCBI Taxonomy" id="506608"/>
    <lineage>
        <taxon>Eukaryota</taxon>
        <taxon>Metazoa</taxon>
        <taxon>Ecdysozoa</taxon>
        <taxon>Arthropoda</taxon>
        <taxon>Hexapoda</taxon>
        <taxon>Insecta</taxon>
        <taxon>Pterygota</taxon>
        <taxon>Neoptera</taxon>
        <taxon>Paraneoptera</taxon>
        <taxon>Hemiptera</taxon>
        <taxon>Sternorrhyncha</taxon>
        <taxon>Aphidomorpha</taxon>
        <taxon>Aphidoidea</taxon>
        <taxon>Aphididae</taxon>
        <taxon>Lachninae</taxon>
        <taxon>Cinara</taxon>
    </lineage>
</organism>
<dbReference type="Gene3D" id="3.10.450.50">
    <property type="match status" value="1"/>
</dbReference>
<dbReference type="InterPro" id="IPR018222">
    <property type="entry name" value="Nuclear_transport_factor_2_euk"/>
</dbReference>